<evidence type="ECO:0000256" key="9">
    <source>
        <dbReference type="SAM" id="MobiDB-lite"/>
    </source>
</evidence>
<comment type="subunit">
    <text evidence="4">Homotetramer.</text>
</comment>
<gene>
    <name evidence="11" type="ORF">BEMITA_LOCUS5958</name>
</gene>
<evidence type="ECO:0000256" key="8">
    <source>
        <dbReference type="PIRSR" id="PIRSR600895-51"/>
    </source>
</evidence>
<dbReference type="PRINTS" id="PR00189">
    <property type="entry name" value="TRNSTHYRETIN"/>
</dbReference>
<keyword evidence="12" id="KW-1185">Reference proteome</keyword>
<dbReference type="NCBIfam" id="TIGR02962">
    <property type="entry name" value="hdxy_isourate"/>
    <property type="match status" value="1"/>
</dbReference>
<reference evidence="11" key="1">
    <citation type="submission" date="2021-12" db="EMBL/GenBank/DDBJ databases">
        <authorList>
            <person name="King R."/>
        </authorList>
    </citation>
    <scope>NUCLEOTIDE SEQUENCE</scope>
</reference>
<feature type="compositionally biased region" description="Basic and acidic residues" evidence="9">
    <location>
        <begin position="1"/>
        <end position="21"/>
    </location>
</feature>
<evidence type="ECO:0000256" key="2">
    <source>
        <dbReference type="ARBA" id="ARBA00002704"/>
    </source>
</evidence>
<dbReference type="InterPro" id="IPR036817">
    <property type="entry name" value="Transthyretin/HIU_hydrolase_sf"/>
</dbReference>
<evidence type="ECO:0000256" key="3">
    <source>
        <dbReference type="ARBA" id="ARBA00009850"/>
    </source>
</evidence>
<dbReference type="SUPFAM" id="SSF49472">
    <property type="entry name" value="Transthyretin (synonym: prealbumin)"/>
    <property type="match status" value="1"/>
</dbReference>
<dbReference type="GO" id="GO:0033971">
    <property type="term" value="F:hydroxyisourate hydrolase activity"/>
    <property type="evidence" value="ECO:0007669"/>
    <property type="project" value="UniProtKB-EC"/>
</dbReference>
<dbReference type="CDD" id="cd05822">
    <property type="entry name" value="TLP_HIUase"/>
    <property type="match status" value="1"/>
</dbReference>
<dbReference type="EMBL" id="OU963864">
    <property type="protein sequence ID" value="CAH0768891.1"/>
    <property type="molecule type" value="Genomic_DNA"/>
</dbReference>
<feature type="binding site" evidence="8">
    <location>
        <position position="310"/>
    </location>
    <ligand>
        <name>substrate</name>
    </ligand>
</feature>
<dbReference type="Gene3D" id="2.60.40.180">
    <property type="entry name" value="Transthyretin/hydroxyisourate hydrolase domain"/>
    <property type="match status" value="1"/>
</dbReference>
<comment type="similarity">
    <text evidence="3">Belongs to the transthyretin family. 5-hydroxyisourate hydrolase subfamily.</text>
</comment>
<dbReference type="Proteomes" id="UP001152759">
    <property type="component" value="Chromosome 3"/>
</dbReference>
<proteinExistence type="inferred from homology"/>
<comment type="catalytic activity">
    <reaction evidence="1">
        <text>5-hydroxyisourate + H2O = 5-hydroxy-2-oxo-4-ureido-2,5-dihydro-1H-imidazole-5-carboxylate + H(+)</text>
        <dbReference type="Rhea" id="RHEA:23736"/>
        <dbReference type="ChEBI" id="CHEBI:15377"/>
        <dbReference type="ChEBI" id="CHEBI:15378"/>
        <dbReference type="ChEBI" id="CHEBI:18072"/>
        <dbReference type="ChEBI" id="CHEBI:58639"/>
        <dbReference type="EC" id="3.5.2.17"/>
    </reaction>
</comment>
<name>A0A9P0C892_BEMTA</name>
<dbReference type="EC" id="3.5.2.17" evidence="5"/>
<comment type="function">
    <text evidence="2">Catalyzes the hydrolysis of 5-hydroxyisourate (HIU) to 2-oxo-4-hydroxy-4-carboxy-5-ureidoimidazoline (OHCU).</text>
</comment>
<evidence type="ECO:0000256" key="4">
    <source>
        <dbReference type="ARBA" id="ARBA00011881"/>
    </source>
</evidence>
<keyword evidence="6" id="KW-0659">Purine metabolism</keyword>
<dbReference type="InterPro" id="IPR014306">
    <property type="entry name" value="Hydroxyisourate_hydrolase"/>
</dbReference>
<evidence type="ECO:0000313" key="12">
    <source>
        <dbReference type="Proteomes" id="UP001152759"/>
    </source>
</evidence>
<dbReference type="AlphaFoldDB" id="A0A9P0C892"/>
<evidence type="ECO:0000256" key="5">
    <source>
        <dbReference type="ARBA" id="ARBA00012609"/>
    </source>
</evidence>
<sequence>MGEENEHGSKPYDRPAVRSKETLNASQSYKQTYRKAWEELPDFKGWLSADPEGNKSRAYCKVCNKTLHAHRISLLKHTVSLKHTRAFQSYATSSSSIEISYPVDHLRKAAESAQILEYQTVSEGDFNESSHSNLNETLEGECSSNQNITDTDAITIQIMDPLQQNPLEAHNSQEETALNRNEMAVDVSQTPAITNTVSLQKSPITTHVLDLSRGLPVSNLSVSLYQLVDGRWTHISDDVTNGDGRANSLLLKPKELKPGRYKLHFDTERYYAIRNINPLYPFIEITFDVRSPQGHYHIPLLMTGYGYTTYRGS</sequence>
<dbReference type="PANTHER" id="PTHR10395">
    <property type="entry name" value="URICASE AND TRANSTHYRETIN-RELATED"/>
    <property type="match status" value="1"/>
</dbReference>
<evidence type="ECO:0000313" key="11">
    <source>
        <dbReference type="EMBL" id="CAH0768891.1"/>
    </source>
</evidence>
<accession>A0A9P0C892</accession>
<dbReference type="Pfam" id="PF00576">
    <property type="entry name" value="Transthyretin"/>
    <property type="match status" value="1"/>
</dbReference>
<dbReference type="KEGG" id="btab:109043911"/>
<feature type="binding site" evidence="8">
    <location>
        <position position="245"/>
    </location>
    <ligand>
        <name>substrate</name>
    </ligand>
</feature>
<feature type="region of interest" description="Disordered" evidence="9">
    <location>
        <begin position="1"/>
        <end position="25"/>
    </location>
</feature>
<organism evidence="11 12">
    <name type="scientific">Bemisia tabaci</name>
    <name type="common">Sweetpotato whitefly</name>
    <name type="synonym">Aleurodes tabaci</name>
    <dbReference type="NCBI Taxonomy" id="7038"/>
    <lineage>
        <taxon>Eukaryota</taxon>
        <taxon>Metazoa</taxon>
        <taxon>Ecdysozoa</taxon>
        <taxon>Arthropoda</taxon>
        <taxon>Hexapoda</taxon>
        <taxon>Insecta</taxon>
        <taxon>Pterygota</taxon>
        <taxon>Neoptera</taxon>
        <taxon>Paraneoptera</taxon>
        <taxon>Hemiptera</taxon>
        <taxon>Sternorrhyncha</taxon>
        <taxon>Aleyrodoidea</taxon>
        <taxon>Aleyrodidae</taxon>
        <taxon>Aleyrodinae</taxon>
        <taxon>Bemisia</taxon>
    </lineage>
</organism>
<protein>
    <recommendedName>
        <fullName evidence="5">hydroxyisourate hydrolase</fullName>
        <ecNumber evidence="5">3.5.2.17</ecNumber>
    </recommendedName>
</protein>
<evidence type="ECO:0000256" key="7">
    <source>
        <dbReference type="ARBA" id="ARBA00022801"/>
    </source>
</evidence>
<dbReference type="InterPro" id="IPR000895">
    <property type="entry name" value="Transthyretin/HIU_hydrolase"/>
</dbReference>
<evidence type="ECO:0000256" key="6">
    <source>
        <dbReference type="ARBA" id="ARBA00022631"/>
    </source>
</evidence>
<dbReference type="InterPro" id="IPR023416">
    <property type="entry name" value="Transthyretin/HIU_hydrolase_d"/>
</dbReference>
<feature type="domain" description="Transthyretin/hydroxyisourate hydrolase" evidence="10">
    <location>
        <begin position="204"/>
        <end position="312"/>
    </location>
</feature>
<dbReference type="PANTHER" id="PTHR10395:SF7">
    <property type="entry name" value="5-HYDROXYISOURATE HYDROLASE"/>
    <property type="match status" value="1"/>
</dbReference>
<keyword evidence="7" id="KW-0378">Hydrolase</keyword>
<evidence type="ECO:0000259" key="10">
    <source>
        <dbReference type="Pfam" id="PF00576"/>
    </source>
</evidence>
<dbReference type="GO" id="GO:0006144">
    <property type="term" value="P:purine nucleobase metabolic process"/>
    <property type="evidence" value="ECO:0007669"/>
    <property type="project" value="UniProtKB-KW"/>
</dbReference>
<feature type="binding site" evidence="8">
    <location>
        <position position="207"/>
    </location>
    <ligand>
        <name>substrate</name>
    </ligand>
</feature>
<evidence type="ECO:0000256" key="1">
    <source>
        <dbReference type="ARBA" id="ARBA00001043"/>
    </source>
</evidence>